<dbReference type="InterPro" id="IPR019913">
    <property type="entry name" value="Pyrimidine_utilisation_RutD"/>
</dbReference>
<dbReference type="RefSeq" id="WP_342321177.1">
    <property type="nucleotide sequence ID" value="NZ_CP151800.1"/>
</dbReference>
<name>A0ABZ3B6D5_9ENTR</name>
<dbReference type="Proteomes" id="UP001466893">
    <property type="component" value="Chromosome"/>
</dbReference>
<comment type="function">
    <text evidence="2">Involved in pyrimidine catabolism. May facilitate the hydrolysis of carbamate, a reaction that can also occur spontaneously.</text>
</comment>
<proteinExistence type="inferred from homology"/>
<feature type="domain" description="AB hydrolase-1" evidence="3">
    <location>
        <begin position="14"/>
        <end position="117"/>
    </location>
</feature>
<evidence type="ECO:0000256" key="1">
    <source>
        <dbReference type="ARBA" id="ARBA00022801"/>
    </source>
</evidence>
<dbReference type="InterPro" id="IPR000073">
    <property type="entry name" value="AB_hydrolase_1"/>
</dbReference>
<protein>
    <recommendedName>
        <fullName evidence="2">Putative carbamate hydrolase RutD</fullName>
        <ecNumber evidence="2">3.5.1.-</ecNumber>
    </recommendedName>
    <alternativeName>
        <fullName evidence="2">Aminohydrolase</fullName>
    </alternativeName>
</protein>
<keyword evidence="5" id="KW-1185">Reference proteome</keyword>
<dbReference type="InterPro" id="IPR050471">
    <property type="entry name" value="AB_hydrolase"/>
</dbReference>
<dbReference type="InterPro" id="IPR029058">
    <property type="entry name" value="AB_hydrolase_fold"/>
</dbReference>
<accession>A0ABZ3B6D5</accession>
<dbReference type="PANTHER" id="PTHR43433">
    <property type="entry name" value="HYDROLASE, ALPHA/BETA FOLD FAMILY PROTEIN"/>
    <property type="match status" value="1"/>
</dbReference>
<dbReference type="SUPFAM" id="SSF53474">
    <property type="entry name" value="alpha/beta-Hydrolases"/>
    <property type="match status" value="1"/>
</dbReference>
<keyword evidence="1 2" id="KW-0378">Hydrolase</keyword>
<comment type="similarity">
    <text evidence="2">Belongs to the AB hydrolase superfamily. Hydrolase RutD family.</text>
</comment>
<dbReference type="Pfam" id="PF00561">
    <property type="entry name" value="Abhydrolase_1"/>
    <property type="match status" value="1"/>
</dbReference>
<reference evidence="4 5" key="1">
    <citation type="submission" date="2024-04" db="EMBL/GenBank/DDBJ databases">
        <title>Kosakonia calanthae sp. nov., a halophilic bacterium isolated from leaves of Calanthe tiplacata.</title>
        <authorList>
            <person name="Wu P."/>
        </authorList>
    </citation>
    <scope>NUCLEOTIDE SEQUENCE [LARGE SCALE GENOMIC DNA]</scope>
    <source>
        <strain evidence="4 5">BYX6</strain>
    </source>
</reference>
<evidence type="ECO:0000313" key="4">
    <source>
        <dbReference type="EMBL" id="WZV96756.1"/>
    </source>
</evidence>
<comment type="catalytic activity">
    <reaction evidence="2">
        <text>carbamate + 2 H(+) = NH4(+) + CO2</text>
        <dbReference type="Rhea" id="RHEA:15649"/>
        <dbReference type="ChEBI" id="CHEBI:13941"/>
        <dbReference type="ChEBI" id="CHEBI:15378"/>
        <dbReference type="ChEBI" id="CHEBI:16526"/>
        <dbReference type="ChEBI" id="CHEBI:28938"/>
    </reaction>
</comment>
<organism evidence="4 5">
    <name type="scientific">Kosakonia calanthes</name>
    <dbReference type="NCBI Taxonomy" id="3139408"/>
    <lineage>
        <taxon>Bacteria</taxon>
        <taxon>Pseudomonadati</taxon>
        <taxon>Pseudomonadota</taxon>
        <taxon>Gammaproteobacteria</taxon>
        <taxon>Enterobacterales</taxon>
        <taxon>Enterobacteriaceae</taxon>
        <taxon>Kosakonia</taxon>
    </lineage>
</organism>
<evidence type="ECO:0000259" key="3">
    <source>
        <dbReference type="Pfam" id="PF00561"/>
    </source>
</evidence>
<dbReference type="PANTHER" id="PTHR43433:SF5">
    <property type="entry name" value="AB HYDROLASE-1 DOMAIN-CONTAINING PROTEIN"/>
    <property type="match status" value="1"/>
</dbReference>
<dbReference type="EC" id="3.5.1.-" evidence="2"/>
<evidence type="ECO:0000313" key="5">
    <source>
        <dbReference type="Proteomes" id="UP001466893"/>
    </source>
</evidence>
<dbReference type="NCBIfam" id="TIGR03611">
    <property type="entry name" value="RutD"/>
    <property type="match status" value="1"/>
</dbReference>
<gene>
    <name evidence="2 4" type="primary">rutD</name>
    <name evidence="4" type="ORF">AAEY27_13800</name>
</gene>
<evidence type="ECO:0000256" key="2">
    <source>
        <dbReference type="HAMAP-Rule" id="MF_00832"/>
    </source>
</evidence>
<dbReference type="Gene3D" id="3.40.50.1820">
    <property type="entry name" value="alpha/beta hydrolase"/>
    <property type="match status" value="1"/>
</dbReference>
<dbReference type="EMBL" id="CP151800">
    <property type="protein sequence ID" value="WZV96756.1"/>
    <property type="molecule type" value="Genomic_DNA"/>
</dbReference>
<sequence length="270" mass="29163">MKLTVSEPPFANAPVVVLSAGLGGAGNYWLPQLTTLEAHYQVVRYDQRGTGNNPDALPDGYAMQDMAAELYHALQAAGITRFYVMGHALGALIGMQLALDFPLAVSGLVLVNGWLQLHDHTLRCFQVRERLLEAGGAEAWVQAQPLFLYPADWMAANAPRMEAEEALGLAHFQGTHNLLRRLSALKNADFTARAAQIRCPTQIICSRDDLLVPSACSQQLHDAIAGSQLCVMERGAHACNVTESSTFNHLLLDGPGAMQPALAPALKEKV</sequence>
<dbReference type="PRINTS" id="PR00111">
    <property type="entry name" value="ABHYDROLASE"/>
</dbReference>
<dbReference type="HAMAP" id="MF_00832">
    <property type="entry name" value="RutD"/>
    <property type="match status" value="1"/>
</dbReference>